<reference evidence="1" key="1">
    <citation type="submission" date="2021-09" db="EMBL/GenBank/DDBJ databases">
        <authorList>
            <consortium name="AG Swart"/>
            <person name="Singh M."/>
            <person name="Singh A."/>
            <person name="Seah K."/>
            <person name="Emmerich C."/>
        </authorList>
    </citation>
    <scope>NUCLEOTIDE SEQUENCE</scope>
    <source>
        <strain evidence="1">ATCC30299</strain>
    </source>
</reference>
<gene>
    <name evidence="1" type="ORF">BSTOLATCC_MIC63875</name>
</gene>
<dbReference type="InterPro" id="IPR011043">
    <property type="entry name" value="Gal_Oxase/kelch_b-propeller"/>
</dbReference>
<proteinExistence type="predicted"/>
<organism evidence="1 2">
    <name type="scientific">Blepharisma stoltei</name>
    <dbReference type="NCBI Taxonomy" id="1481888"/>
    <lineage>
        <taxon>Eukaryota</taxon>
        <taxon>Sar</taxon>
        <taxon>Alveolata</taxon>
        <taxon>Ciliophora</taxon>
        <taxon>Postciliodesmatophora</taxon>
        <taxon>Heterotrichea</taxon>
        <taxon>Heterotrichida</taxon>
        <taxon>Blepharismidae</taxon>
        <taxon>Blepharisma</taxon>
    </lineage>
</organism>
<accession>A0AAU9KD63</accession>
<protein>
    <submittedName>
        <fullName evidence="1">Uncharacterized protein</fullName>
    </submittedName>
</protein>
<evidence type="ECO:0000313" key="1">
    <source>
        <dbReference type="EMBL" id="CAG9335402.1"/>
    </source>
</evidence>
<dbReference type="AlphaFoldDB" id="A0AAU9KD63"/>
<dbReference type="Gene3D" id="2.120.10.80">
    <property type="entry name" value="Kelch-type beta propeller"/>
    <property type="match status" value="1"/>
</dbReference>
<evidence type="ECO:0000313" key="2">
    <source>
        <dbReference type="Proteomes" id="UP001162131"/>
    </source>
</evidence>
<keyword evidence="2" id="KW-1185">Reference proteome</keyword>
<name>A0AAU9KD63_9CILI</name>
<dbReference type="Proteomes" id="UP001162131">
    <property type="component" value="Unassembled WGS sequence"/>
</dbReference>
<dbReference type="InterPro" id="IPR015915">
    <property type="entry name" value="Kelch-typ_b-propeller"/>
</dbReference>
<dbReference type="EMBL" id="CAJZBQ010000062">
    <property type="protein sequence ID" value="CAG9335402.1"/>
    <property type="molecule type" value="Genomic_DNA"/>
</dbReference>
<dbReference type="SUPFAM" id="SSF50965">
    <property type="entry name" value="Galactose oxidase, central domain"/>
    <property type="match status" value="1"/>
</dbReference>
<sequence length="308" mass="35941">MLKCCYSSILEILKSNLKNYSVGNILMHLNLAKIGESVKYSMKDSNQKANIFLGFKNGIIEFDPYNGKQKRHNLDWGLIRFRWIIDLHNGELLCCGEKSIRRKIGYSKPRKATVLFIINNKTFRVIREIPYRYYEHDWQGVYYNNAVYLFGNYTSTSFNLAKGKWKKLAPLPMNSSECYCIPFKRSILLCGTEHSDVYKYDIDIKSYSTLGLSLDTYNAKLLLFHSKIAYLIELKGYIYESEEENEYSWTQVGLGSIYGPAWQLYWASNNSSIFIGTYSKDDTSNYYEFQLSQKKLIQICLDSEKNLN</sequence>
<comment type="caution">
    <text evidence="1">The sequence shown here is derived from an EMBL/GenBank/DDBJ whole genome shotgun (WGS) entry which is preliminary data.</text>
</comment>